<dbReference type="AlphaFoldDB" id="A0AAD7GH47"/>
<evidence type="ECO:0000313" key="7">
    <source>
        <dbReference type="EMBL" id="KAJ7687859.1"/>
    </source>
</evidence>
<dbReference type="GO" id="GO:0071949">
    <property type="term" value="F:FAD binding"/>
    <property type="evidence" value="ECO:0007669"/>
    <property type="project" value="InterPro"/>
</dbReference>
<evidence type="ECO:0000313" key="8">
    <source>
        <dbReference type="Proteomes" id="UP001221757"/>
    </source>
</evidence>
<dbReference type="InterPro" id="IPR050493">
    <property type="entry name" value="FAD-dep_Monooxygenase_BioMet"/>
</dbReference>
<accession>A0AAD7GH47</accession>
<keyword evidence="8" id="KW-1185">Reference proteome</keyword>
<keyword evidence="4" id="KW-0560">Oxidoreductase</keyword>
<dbReference type="Pfam" id="PF01494">
    <property type="entry name" value="FAD_binding_3"/>
    <property type="match status" value="1"/>
</dbReference>
<comment type="similarity">
    <text evidence="1">Belongs to the paxM FAD-dependent monooxygenase family.</text>
</comment>
<dbReference type="PRINTS" id="PR00420">
    <property type="entry name" value="RNGMNOXGNASE"/>
</dbReference>
<reference evidence="7" key="1">
    <citation type="submission" date="2023-03" db="EMBL/GenBank/DDBJ databases">
        <title>Massive genome expansion in bonnet fungi (Mycena s.s.) driven by repeated elements and novel gene families across ecological guilds.</title>
        <authorList>
            <consortium name="Lawrence Berkeley National Laboratory"/>
            <person name="Harder C.B."/>
            <person name="Miyauchi S."/>
            <person name="Viragh M."/>
            <person name="Kuo A."/>
            <person name="Thoen E."/>
            <person name="Andreopoulos B."/>
            <person name="Lu D."/>
            <person name="Skrede I."/>
            <person name="Drula E."/>
            <person name="Henrissat B."/>
            <person name="Morin E."/>
            <person name="Kohler A."/>
            <person name="Barry K."/>
            <person name="LaButti K."/>
            <person name="Morin E."/>
            <person name="Salamov A."/>
            <person name="Lipzen A."/>
            <person name="Mereny Z."/>
            <person name="Hegedus B."/>
            <person name="Baldrian P."/>
            <person name="Stursova M."/>
            <person name="Weitz H."/>
            <person name="Taylor A."/>
            <person name="Grigoriev I.V."/>
            <person name="Nagy L.G."/>
            <person name="Martin F."/>
            <person name="Kauserud H."/>
        </authorList>
    </citation>
    <scope>NUCLEOTIDE SEQUENCE</scope>
    <source>
        <strain evidence="7">CBHHK067</strain>
    </source>
</reference>
<proteinExistence type="inferred from homology"/>
<sequence>MPAPTGVQQKWASTSLTCTTIMTTDSGPALNFIIVGASVAGLASAIALKASRHNVLVLEKEFQLGGTGPVSSACARVPPNGSKILFDWGLEAQTRANSNIGAGFDCYKYDGGMAPGRDFVGVNRWNPELMAEARGDFVQFRHKDLLRILYEEAIKPSKRLQSHDKLPPRITVLFGEEVVSVDCDSSSVTMRSGEVHTGDAIIGADGVRGVVRRALLQEEDVDPESCDVPSGMALYGAVVPMALALKDPDLSAFYEYPQSTVGLGTGRGLITLVGGKDNDISVWVYTPDGEQDGSWTESADQKLVDILGPCDSQIKKLAALAGPATCVQIKEFHELESWVSESGRVLILGDAAHPFPAASLHTYSTTLEDAAFLGKIFSHTRNPERVPEFLYAFEEHRRDRCAQIREQDVAYMHVITVGDEQLEASMRANQAAGRNLMEGEESHLQQMLEDMRMVFGYDPADDADEWWMSWGRFRDSPKAPVEQYLNGNGNGHNGHQATSWANFSSVTSVEAQPE</sequence>
<keyword evidence="2" id="KW-0285">Flavoprotein</keyword>
<dbReference type="InterPro" id="IPR002938">
    <property type="entry name" value="FAD-bd"/>
</dbReference>
<keyword evidence="3" id="KW-0274">FAD</keyword>
<evidence type="ECO:0000256" key="5">
    <source>
        <dbReference type="ARBA" id="ARBA00023033"/>
    </source>
</evidence>
<dbReference type="PANTHER" id="PTHR13789">
    <property type="entry name" value="MONOOXYGENASE"/>
    <property type="match status" value="1"/>
</dbReference>
<evidence type="ECO:0000256" key="1">
    <source>
        <dbReference type="ARBA" id="ARBA00007992"/>
    </source>
</evidence>
<dbReference type="PANTHER" id="PTHR13789:SF314">
    <property type="entry name" value="FAD-BINDING DOMAIN-CONTAINING PROTEIN"/>
    <property type="match status" value="1"/>
</dbReference>
<comment type="caution">
    <text evidence="7">The sequence shown here is derived from an EMBL/GenBank/DDBJ whole genome shotgun (WGS) entry which is preliminary data.</text>
</comment>
<evidence type="ECO:0000256" key="3">
    <source>
        <dbReference type="ARBA" id="ARBA00022827"/>
    </source>
</evidence>
<keyword evidence="5" id="KW-0503">Monooxygenase</keyword>
<name>A0AAD7GH47_MYCRO</name>
<dbReference type="Gene3D" id="3.50.50.60">
    <property type="entry name" value="FAD/NAD(P)-binding domain"/>
    <property type="match status" value="1"/>
</dbReference>
<dbReference type="Proteomes" id="UP001221757">
    <property type="component" value="Unassembled WGS sequence"/>
</dbReference>
<dbReference type="SUPFAM" id="SSF51905">
    <property type="entry name" value="FAD/NAD(P)-binding domain"/>
    <property type="match status" value="1"/>
</dbReference>
<protein>
    <recommendedName>
        <fullName evidence="6">FAD-binding domain-containing protein</fullName>
    </recommendedName>
</protein>
<feature type="domain" description="FAD-binding" evidence="6">
    <location>
        <begin position="33"/>
        <end position="405"/>
    </location>
</feature>
<dbReference type="InterPro" id="IPR036188">
    <property type="entry name" value="FAD/NAD-bd_sf"/>
</dbReference>
<dbReference type="EMBL" id="JARKIE010000084">
    <property type="protein sequence ID" value="KAJ7687859.1"/>
    <property type="molecule type" value="Genomic_DNA"/>
</dbReference>
<evidence type="ECO:0000256" key="2">
    <source>
        <dbReference type="ARBA" id="ARBA00022630"/>
    </source>
</evidence>
<dbReference type="GO" id="GO:0004497">
    <property type="term" value="F:monooxygenase activity"/>
    <property type="evidence" value="ECO:0007669"/>
    <property type="project" value="UniProtKB-KW"/>
</dbReference>
<evidence type="ECO:0000256" key="4">
    <source>
        <dbReference type="ARBA" id="ARBA00023002"/>
    </source>
</evidence>
<gene>
    <name evidence="7" type="ORF">B0H17DRAFT_1069457</name>
</gene>
<organism evidence="7 8">
    <name type="scientific">Mycena rosella</name>
    <name type="common">Pink bonnet</name>
    <name type="synonym">Agaricus rosellus</name>
    <dbReference type="NCBI Taxonomy" id="1033263"/>
    <lineage>
        <taxon>Eukaryota</taxon>
        <taxon>Fungi</taxon>
        <taxon>Dikarya</taxon>
        <taxon>Basidiomycota</taxon>
        <taxon>Agaricomycotina</taxon>
        <taxon>Agaricomycetes</taxon>
        <taxon>Agaricomycetidae</taxon>
        <taxon>Agaricales</taxon>
        <taxon>Marasmiineae</taxon>
        <taxon>Mycenaceae</taxon>
        <taxon>Mycena</taxon>
    </lineage>
</organism>
<evidence type="ECO:0000259" key="6">
    <source>
        <dbReference type="Pfam" id="PF01494"/>
    </source>
</evidence>